<accession>A0A523TIQ3</accession>
<dbReference type="EMBL" id="SOJT01000062">
    <property type="protein sequence ID" value="TET29841.1"/>
    <property type="molecule type" value="Genomic_DNA"/>
</dbReference>
<name>A0A523TIQ3_UNCAE</name>
<evidence type="ECO:0000256" key="1">
    <source>
        <dbReference type="ARBA" id="ARBA00038414"/>
    </source>
</evidence>
<sequence>MDKKVAFLHTVVSLAERLKKLIAETLSEVKIFHIVDESLLQDMMSVGRLTPSIVRRLCYQVVLAREAGANLIMVCCSSISPGVDVARQIVDVPVLKIDDPMAEKAVEIGDTIGVLSTASTTLTNSSELVKSKAELKGRPVKIKSILCQEAFQALIKGNTEQHDRLAMEAALQLAKNTDVVVLAQASMSHLACRIQKETKTPILTSPTLAIAAIRRTLGIES</sequence>
<evidence type="ECO:0000313" key="3">
    <source>
        <dbReference type="Proteomes" id="UP000316517"/>
    </source>
</evidence>
<reference evidence="2 3" key="1">
    <citation type="submission" date="2019-03" db="EMBL/GenBank/DDBJ databases">
        <title>Metabolic potential of uncultured bacteria and archaea associated with petroleum seepage in deep-sea sediments.</title>
        <authorList>
            <person name="Dong X."/>
            <person name="Hubert C."/>
        </authorList>
    </citation>
    <scope>NUCLEOTIDE SEQUENCE [LARGE SCALE GENOMIC DNA]</scope>
    <source>
        <strain evidence="2">E44_bin3</strain>
    </source>
</reference>
<comment type="similarity">
    <text evidence="1">Belongs to the HyuE racemase family.</text>
</comment>
<evidence type="ECO:0000313" key="2">
    <source>
        <dbReference type="EMBL" id="TET29841.1"/>
    </source>
</evidence>
<dbReference type="InterPro" id="IPR015942">
    <property type="entry name" value="Asp/Glu/hydantoin_racemase"/>
</dbReference>
<dbReference type="Pfam" id="PF01177">
    <property type="entry name" value="Asp_Glu_race"/>
    <property type="match status" value="1"/>
</dbReference>
<proteinExistence type="inferred from homology"/>
<comment type="caution">
    <text evidence="2">The sequence shown here is derived from an EMBL/GenBank/DDBJ whole genome shotgun (WGS) entry which is preliminary data.</text>
</comment>
<dbReference type="InterPro" id="IPR053714">
    <property type="entry name" value="Iso_Racemase_Enz_sf"/>
</dbReference>
<dbReference type="Proteomes" id="UP000316517">
    <property type="component" value="Unassembled WGS sequence"/>
</dbReference>
<gene>
    <name evidence="2" type="ORF">E3J68_01380</name>
</gene>
<dbReference type="GO" id="GO:0047661">
    <property type="term" value="F:amino-acid racemase activity"/>
    <property type="evidence" value="ECO:0007669"/>
    <property type="project" value="InterPro"/>
</dbReference>
<dbReference type="Gene3D" id="3.40.50.12500">
    <property type="match status" value="1"/>
</dbReference>
<dbReference type="AlphaFoldDB" id="A0A523TIQ3"/>
<protein>
    <submittedName>
        <fullName evidence="2">Asp/Glu/hydantoin racemase</fullName>
    </submittedName>
</protein>
<organism evidence="2 3">
    <name type="scientific">Aerophobetes bacterium</name>
    <dbReference type="NCBI Taxonomy" id="2030807"/>
    <lineage>
        <taxon>Bacteria</taxon>
        <taxon>Candidatus Aerophobota</taxon>
    </lineage>
</organism>